<name>A0A4P9Y1A3_9FUNG</name>
<dbReference type="InterPro" id="IPR036602">
    <property type="entry name" value="tRNA_yW-synthesising-like_sf"/>
</dbReference>
<dbReference type="Pfam" id="PF02676">
    <property type="entry name" value="TYW3"/>
    <property type="match status" value="1"/>
</dbReference>
<feature type="region of interest" description="Disordered" evidence="11">
    <location>
        <begin position="63"/>
        <end position="84"/>
    </location>
</feature>
<evidence type="ECO:0000256" key="11">
    <source>
        <dbReference type="SAM" id="MobiDB-lite"/>
    </source>
</evidence>
<dbReference type="GO" id="GO:0008033">
    <property type="term" value="P:tRNA processing"/>
    <property type="evidence" value="ECO:0007669"/>
    <property type="project" value="UniProtKB-KW"/>
</dbReference>
<reference evidence="14" key="1">
    <citation type="journal article" date="2018" name="Nat. Microbiol.">
        <title>Leveraging single-cell genomics to expand the fungal tree of life.</title>
        <authorList>
            <person name="Ahrendt S.R."/>
            <person name="Quandt C.A."/>
            <person name="Ciobanu D."/>
            <person name="Clum A."/>
            <person name="Salamov A."/>
            <person name="Andreopoulos B."/>
            <person name="Cheng J.F."/>
            <person name="Woyke T."/>
            <person name="Pelin A."/>
            <person name="Henrissat B."/>
            <person name="Reynolds N.K."/>
            <person name="Benny G.L."/>
            <person name="Smith M.E."/>
            <person name="James T.Y."/>
            <person name="Grigoriev I.V."/>
        </authorList>
    </citation>
    <scope>NUCLEOTIDE SEQUENCE [LARGE SCALE GENOMIC DNA]</scope>
</reference>
<dbReference type="PANTHER" id="PTHR48418:SF1">
    <property type="entry name" value="TRNA WYBUTOSINE-SYNTHESIZING PROTEIN 3"/>
    <property type="match status" value="1"/>
</dbReference>
<accession>A0A4P9Y1A3</accession>
<comment type="function">
    <text evidence="9">S-adenosyl-L-methionine-dependent methyltransferase that acts as a component of the wybutosine biosynthesis pathway. Wybutosine is a hyper modified guanosine with a tricyclic base found at the 3'-position adjacent to the anticodon of eukaryotic phenylalanine tRNA. Probably methylates N-4 position of wybutosine-86 to produce wybutosine-72.</text>
</comment>
<dbReference type="Proteomes" id="UP000267251">
    <property type="component" value="Unassembled WGS sequence"/>
</dbReference>
<dbReference type="SUPFAM" id="SSF111278">
    <property type="entry name" value="SSo0622-like"/>
    <property type="match status" value="1"/>
</dbReference>
<evidence type="ECO:0000256" key="9">
    <source>
        <dbReference type="ARBA" id="ARBA00058049"/>
    </source>
</evidence>
<dbReference type="Gene3D" id="3.30.1960.10">
    <property type="entry name" value="tRNA wybutosine-synthesizing-like"/>
    <property type="match status" value="1"/>
</dbReference>
<evidence type="ECO:0000256" key="4">
    <source>
        <dbReference type="ARBA" id="ARBA00022679"/>
    </source>
</evidence>
<keyword evidence="14" id="KW-1185">Reference proteome</keyword>
<evidence type="ECO:0000313" key="13">
    <source>
        <dbReference type="EMBL" id="RKP12547.1"/>
    </source>
</evidence>
<dbReference type="InterPro" id="IPR003827">
    <property type="entry name" value="tRNA_yW-synthesising"/>
</dbReference>
<dbReference type="GO" id="GO:0008168">
    <property type="term" value="F:methyltransferase activity"/>
    <property type="evidence" value="ECO:0007669"/>
    <property type="project" value="UniProtKB-KW"/>
</dbReference>
<feature type="non-terminal residue" evidence="13">
    <location>
        <position position="1"/>
    </location>
</feature>
<evidence type="ECO:0000259" key="12">
    <source>
        <dbReference type="Pfam" id="PF02676"/>
    </source>
</evidence>
<evidence type="ECO:0000256" key="3">
    <source>
        <dbReference type="ARBA" id="ARBA00022603"/>
    </source>
</evidence>
<keyword evidence="6" id="KW-0819">tRNA processing</keyword>
<protein>
    <recommendedName>
        <fullName evidence="10">tRNA wybutosine-synthesizing protein 3</fullName>
        <ecNumber evidence="2">2.1.1.282</ecNumber>
    </recommendedName>
    <alternativeName>
        <fullName evidence="7">tRNA(Phe) 7-((3-amino-3-carboxypropyl)-4-demethylwyosine(37)-N(4))-methyltransferase</fullName>
    </alternativeName>
</protein>
<evidence type="ECO:0000313" key="14">
    <source>
        <dbReference type="Proteomes" id="UP000267251"/>
    </source>
</evidence>
<feature type="compositionally biased region" description="Acidic residues" evidence="11">
    <location>
        <begin position="70"/>
        <end position="82"/>
    </location>
</feature>
<dbReference type="EC" id="2.1.1.282" evidence="2"/>
<dbReference type="FunFam" id="3.30.1960.10:FF:000003">
    <property type="entry name" value="tRNA methyltransferase"/>
    <property type="match status" value="1"/>
</dbReference>
<keyword evidence="5" id="KW-0949">S-adenosyl-L-methionine</keyword>
<dbReference type="EMBL" id="KZ988293">
    <property type="protein sequence ID" value="RKP12547.1"/>
    <property type="molecule type" value="Genomic_DNA"/>
</dbReference>
<dbReference type="PANTHER" id="PTHR48418">
    <property type="entry name" value="TRNA WYBUTOSINE-SYNTHESIZING PROTEIN 3"/>
    <property type="match status" value="1"/>
</dbReference>
<dbReference type="OrthoDB" id="48625at2759"/>
<gene>
    <name evidence="13" type="ORF">BJ684DRAFT_820</name>
</gene>
<evidence type="ECO:0000256" key="10">
    <source>
        <dbReference type="ARBA" id="ARBA00069229"/>
    </source>
</evidence>
<feature type="region of interest" description="Disordered" evidence="11">
    <location>
        <begin position="1"/>
        <end position="26"/>
    </location>
</feature>
<dbReference type="AlphaFoldDB" id="A0A4P9Y1A3"/>
<evidence type="ECO:0000256" key="8">
    <source>
        <dbReference type="ARBA" id="ARBA00049202"/>
    </source>
</evidence>
<evidence type="ECO:0000256" key="6">
    <source>
        <dbReference type="ARBA" id="ARBA00022694"/>
    </source>
</evidence>
<organism evidence="13 14">
    <name type="scientific">Piptocephalis cylindrospora</name>
    <dbReference type="NCBI Taxonomy" id="1907219"/>
    <lineage>
        <taxon>Eukaryota</taxon>
        <taxon>Fungi</taxon>
        <taxon>Fungi incertae sedis</taxon>
        <taxon>Zoopagomycota</taxon>
        <taxon>Zoopagomycotina</taxon>
        <taxon>Zoopagomycetes</taxon>
        <taxon>Zoopagales</taxon>
        <taxon>Piptocephalidaceae</taxon>
        <taxon>Piptocephalis</taxon>
    </lineage>
</organism>
<proteinExistence type="inferred from homology"/>
<evidence type="ECO:0000256" key="5">
    <source>
        <dbReference type="ARBA" id="ARBA00022691"/>
    </source>
</evidence>
<dbReference type="GO" id="GO:0032259">
    <property type="term" value="P:methylation"/>
    <property type="evidence" value="ECO:0007669"/>
    <property type="project" value="UniProtKB-KW"/>
</dbReference>
<keyword evidence="4" id="KW-0808">Transferase</keyword>
<evidence type="ECO:0000256" key="1">
    <source>
        <dbReference type="ARBA" id="ARBA00008569"/>
    </source>
</evidence>
<evidence type="ECO:0000256" key="2">
    <source>
        <dbReference type="ARBA" id="ARBA00012750"/>
    </source>
</evidence>
<comment type="similarity">
    <text evidence="1">Belongs to the TYW3 family.</text>
</comment>
<keyword evidence="3" id="KW-0489">Methyltransferase</keyword>
<feature type="domain" description="tRNA wybutosine-synthesizing protein" evidence="12">
    <location>
        <begin position="7"/>
        <end position="237"/>
    </location>
</feature>
<sequence>QDDFDARKRHILSTITPDAGPDRSPKGYVDAPLLPLLELINAQADYVSTSSCSGRVVVYADPEPKRSAETEDEEGLEGDVEAQPEKGGRWLLVSHDPLEEMDEETDEALSTRLFGGQTLLDPSSESPVDISHDSPLVYFKFEPMILHVQARKLEDAAMLASLGMSAGFRNSGILTSVSNHKRHMVQLRLTLKLDVPIGIQYPQGIQTLVTPAYLRGLVRLGNARFRDNFDRIDRLYRVV</sequence>
<evidence type="ECO:0000256" key="7">
    <source>
        <dbReference type="ARBA" id="ARBA00030554"/>
    </source>
</evidence>
<comment type="catalytic activity">
    <reaction evidence="8">
        <text>4-demethyl-7-[(3S)-3-amino-3-carboxypropyl]wyosine(37) in tRNA(Phe) + S-adenosyl-L-methionine = 7-[(3S)-3-amino-3-carboxypropyl]wyosine(37) in tRNA(Phe) + S-adenosyl-L-homocysteine + H(+)</text>
        <dbReference type="Rhea" id="RHEA:36635"/>
        <dbReference type="Rhea" id="RHEA-COMP:10378"/>
        <dbReference type="Rhea" id="RHEA-COMP:10379"/>
        <dbReference type="ChEBI" id="CHEBI:15378"/>
        <dbReference type="ChEBI" id="CHEBI:57856"/>
        <dbReference type="ChEBI" id="CHEBI:59789"/>
        <dbReference type="ChEBI" id="CHEBI:73543"/>
        <dbReference type="ChEBI" id="CHEBI:73550"/>
        <dbReference type="EC" id="2.1.1.282"/>
    </reaction>
</comment>
<feature type="non-terminal residue" evidence="13">
    <location>
        <position position="239"/>
    </location>
</feature>